<dbReference type="EMBL" id="SVER01000016">
    <property type="protein sequence ID" value="MBE5919644.1"/>
    <property type="molecule type" value="Genomic_DNA"/>
</dbReference>
<feature type="domain" description="Thioesterase" evidence="2">
    <location>
        <begin position="49"/>
        <end position="120"/>
    </location>
</feature>
<dbReference type="InterPro" id="IPR029069">
    <property type="entry name" value="HotDog_dom_sf"/>
</dbReference>
<dbReference type="PANTHER" id="PTHR42856">
    <property type="entry name" value="ACYL-COENZYME A THIOESTERASE PAAI"/>
    <property type="match status" value="1"/>
</dbReference>
<protein>
    <submittedName>
        <fullName evidence="3">PaaI family thioesterase</fullName>
    </submittedName>
</protein>
<organism evidence="3 4">
    <name type="scientific">Pseudobutyrivibrio ruminis</name>
    <dbReference type="NCBI Taxonomy" id="46206"/>
    <lineage>
        <taxon>Bacteria</taxon>
        <taxon>Bacillati</taxon>
        <taxon>Bacillota</taxon>
        <taxon>Clostridia</taxon>
        <taxon>Lachnospirales</taxon>
        <taxon>Lachnospiraceae</taxon>
        <taxon>Pseudobutyrivibrio</taxon>
    </lineage>
</organism>
<evidence type="ECO:0000259" key="2">
    <source>
        <dbReference type="Pfam" id="PF03061"/>
    </source>
</evidence>
<proteinExistence type="predicted"/>
<name>A0A927U7E1_9FIRM</name>
<dbReference type="Proteomes" id="UP000766246">
    <property type="component" value="Unassembled WGS sequence"/>
</dbReference>
<dbReference type="InterPro" id="IPR006683">
    <property type="entry name" value="Thioestr_dom"/>
</dbReference>
<dbReference type="NCBIfam" id="TIGR00369">
    <property type="entry name" value="unchar_dom_1"/>
    <property type="match status" value="1"/>
</dbReference>
<dbReference type="SUPFAM" id="SSF54637">
    <property type="entry name" value="Thioesterase/thiol ester dehydrase-isomerase"/>
    <property type="match status" value="1"/>
</dbReference>
<gene>
    <name evidence="3" type="ORF">E7272_07335</name>
</gene>
<dbReference type="Pfam" id="PF03061">
    <property type="entry name" value="4HBT"/>
    <property type="match status" value="1"/>
</dbReference>
<dbReference type="InterPro" id="IPR052723">
    <property type="entry name" value="Acyl-CoA_thioesterase_PaaI"/>
</dbReference>
<comment type="caution">
    <text evidence="3">The sequence shown here is derived from an EMBL/GenBank/DDBJ whole genome shotgun (WGS) entry which is preliminary data.</text>
</comment>
<evidence type="ECO:0000256" key="1">
    <source>
        <dbReference type="ARBA" id="ARBA00022801"/>
    </source>
</evidence>
<dbReference type="PANTHER" id="PTHR42856:SF1">
    <property type="entry name" value="ACYL-COENZYME A THIOESTERASE PAAI"/>
    <property type="match status" value="1"/>
</dbReference>
<evidence type="ECO:0000313" key="3">
    <source>
        <dbReference type="EMBL" id="MBE5919644.1"/>
    </source>
</evidence>
<accession>A0A927U7E1</accession>
<dbReference type="GO" id="GO:0016289">
    <property type="term" value="F:acyl-CoA hydrolase activity"/>
    <property type="evidence" value="ECO:0007669"/>
    <property type="project" value="TreeGrafter"/>
</dbReference>
<sequence>MSKELLNQWEGSISTNHFPNHIGVVIDDIELMSAKAHVDLKPESMNAIGIAHGGVSFTLADTCAAYASRGDGREYVTQQANFYYLKANKGNRINAVATVVSRTKSLCVVEVDVFDESNTLTNKGTFNYFCVSKKDS</sequence>
<keyword evidence="1" id="KW-0378">Hydrolase</keyword>
<reference evidence="3" key="1">
    <citation type="submission" date="2019-04" db="EMBL/GenBank/DDBJ databases">
        <title>Evolution of Biomass-Degrading Anaerobic Consortia Revealed by Metagenomics.</title>
        <authorList>
            <person name="Peng X."/>
        </authorList>
    </citation>
    <scope>NUCLEOTIDE SEQUENCE</scope>
    <source>
        <strain evidence="3">SIG311</strain>
    </source>
</reference>
<dbReference type="AlphaFoldDB" id="A0A927U7E1"/>
<dbReference type="Gene3D" id="3.10.129.10">
    <property type="entry name" value="Hotdog Thioesterase"/>
    <property type="match status" value="1"/>
</dbReference>
<dbReference type="InterPro" id="IPR003736">
    <property type="entry name" value="PAAI_dom"/>
</dbReference>
<dbReference type="CDD" id="cd03443">
    <property type="entry name" value="PaaI_thioesterase"/>
    <property type="match status" value="1"/>
</dbReference>
<evidence type="ECO:0000313" key="4">
    <source>
        <dbReference type="Proteomes" id="UP000766246"/>
    </source>
</evidence>